<dbReference type="AlphaFoldDB" id="L0P1M3"/>
<accession>L0P1M3</accession>
<organism evidence="1">
    <name type="scientific">Phyllostachys edulis</name>
    <name type="common">Tortoise shell bamboo</name>
    <name type="synonym">Bambusa edulis</name>
    <dbReference type="NCBI Taxonomy" id="38705"/>
    <lineage>
        <taxon>Eukaryota</taxon>
        <taxon>Viridiplantae</taxon>
        <taxon>Streptophyta</taxon>
        <taxon>Embryophyta</taxon>
        <taxon>Tracheophyta</taxon>
        <taxon>Spermatophyta</taxon>
        <taxon>Magnoliopsida</taxon>
        <taxon>Liliopsida</taxon>
        <taxon>Poales</taxon>
        <taxon>Poaceae</taxon>
        <taxon>BOP clade</taxon>
        <taxon>Bambusoideae</taxon>
        <taxon>Arundinarodae</taxon>
        <taxon>Arundinarieae</taxon>
        <taxon>Arundinariinae</taxon>
        <taxon>Phyllostachys</taxon>
    </lineage>
</organism>
<sequence length="108" mass="11389">MAGRRNKILLQPGGAASWLLRPGGAADWSGRPKGEFQGWSGQIWNYGARGNSVQISVASSGRAVQISRRASCSCVVPKCSLGSGLALSLFRGVRCFAPNCASEAFILF</sequence>
<name>L0P1M3_PHYED</name>
<proteinExistence type="predicted"/>
<reference evidence="1" key="1">
    <citation type="submission" date="2012-05" db="EMBL/GenBank/DDBJ databases">
        <authorList>
            <person name="Han B."/>
            <person name="Lu Y."/>
            <person name="Feng Q."/>
            <person name="Zhao Q."/>
            <person name="Lu T.T."/>
            <person name="Li Y."/>
            <person name="Liu K.Y."/>
            <person name="Huang X.H."/>
            <person name="Fan D.L."/>
            <person name="Weng Q.J."/>
            <person name="Zhang L."/>
            <person name="Lu Y.Q."/>
            <person name="Guo Y.L."/>
            <person name="Li W.J."/>
            <person name="Zhou C.C."/>
            <person name="Lu H.Y."/>
            <person name="Huang T."/>
            <person name="Zhu C.R."/>
            <person name="Zhao Y."/>
            <person name="Hu T."/>
            <person name="Yao N."/>
        </authorList>
    </citation>
    <scope>NUCLEOTIDE SEQUENCE</scope>
</reference>
<protein>
    <submittedName>
        <fullName evidence="1">PH01B001I13.27 protein</fullName>
    </submittedName>
</protein>
<gene>
    <name evidence="1" type="primary">PH01B001I13.27</name>
</gene>
<dbReference type="EMBL" id="FO203437">
    <property type="protein sequence ID" value="CCI55331.1"/>
    <property type="molecule type" value="Genomic_DNA"/>
</dbReference>
<evidence type="ECO:0000313" key="1">
    <source>
        <dbReference type="EMBL" id="CCI55331.1"/>
    </source>
</evidence>